<dbReference type="RefSeq" id="WP_274120311.1">
    <property type="nucleotide sequence ID" value="NZ_JANIAM010000010.1"/>
</dbReference>
<evidence type="ECO:0000313" key="1">
    <source>
        <dbReference type="EMBL" id="MDD2112885.1"/>
    </source>
</evidence>
<gene>
    <name evidence="1" type="ORF">NP554_13980</name>
</gene>
<dbReference type="EMBL" id="JANIAM010000010">
    <property type="protein sequence ID" value="MDD2112885.1"/>
    <property type="molecule type" value="Genomic_DNA"/>
</dbReference>
<dbReference type="InterPro" id="IPR014054">
    <property type="entry name" value="Phage_regulatory_Rha"/>
</dbReference>
<organism evidence="1 2">
    <name type="scientific">Pseudomonas asiatica</name>
    <dbReference type="NCBI Taxonomy" id="2219225"/>
    <lineage>
        <taxon>Bacteria</taxon>
        <taxon>Pseudomonadati</taxon>
        <taxon>Pseudomonadota</taxon>
        <taxon>Gammaproteobacteria</taxon>
        <taxon>Pseudomonadales</taxon>
        <taxon>Pseudomonadaceae</taxon>
        <taxon>Pseudomonas</taxon>
    </lineage>
</organism>
<comment type="caution">
    <text evidence="1">The sequence shown here is derived from an EMBL/GenBank/DDBJ whole genome shotgun (WGS) entry which is preliminary data.</text>
</comment>
<sequence length="158" mass="17648">MSTNTATIFENISKAGAVSPTTLNGLPGMSSLEIAEITGKHHRHVLRDISKMLSELGVDVSPNLGAPQHVGTQYRDVQGKLRPLTILDKELTFTLLSRYSFKLSNMIVKRWLELEGSGFERVSVQASVVHLIERERCPFGDIKKMARRHQRLAALKAR</sequence>
<reference evidence="1" key="1">
    <citation type="submission" date="2022-07" db="EMBL/GenBank/DDBJ databases">
        <title>Multi-strain Analysis of Pseudomonas putida Reveals Metabolic and Genetic Diversity.</title>
        <authorList>
            <person name="Monk J.M."/>
        </authorList>
    </citation>
    <scope>NUCLEOTIDE SEQUENCE</scope>
    <source>
        <strain evidence="1">17633</strain>
    </source>
</reference>
<accession>A0A9X4DBC2</accession>
<name>A0A9X4DBC2_9PSED</name>
<protein>
    <submittedName>
        <fullName evidence="1">Rha family transcriptional regulator</fullName>
    </submittedName>
</protein>
<evidence type="ECO:0000313" key="2">
    <source>
        <dbReference type="Proteomes" id="UP001150728"/>
    </source>
</evidence>
<dbReference type="AlphaFoldDB" id="A0A9X4DBC2"/>
<proteinExistence type="predicted"/>
<dbReference type="Proteomes" id="UP001150728">
    <property type="component" value="Unassembled WGS sequence"/>
</dbReference>
<dbReference type="Pfam" id="PF09669">
    <property type="entry name" value="Phage_pRha"/>
    <property type="match status" value="1"/>
</dbReference>